<comment type="caution">
    <text evidence="1">The sequence shown here is derived from an EMBL/GenBank/DDBJ whole genome shotgun (WGS) entry which is preliminary data.</text>
</comment>
<evidence type="ECO:0000313" key="1">
    <source>
        <dbReference type="EMBL" id="KAJ9092153.1"/>
    </source>
</evidence>
<accession>A0ACC2UYL1</accession>
<evidence type="ECO:0000313" key="2">
    <source>
        <dbReference type="Proteomes" id="UP001241377"/>
    </source>
</evidence>
<proteinExistence type="predicted"/>
<reference evidence="1" key="1">
    <citation type="submission" date="2023-04" db="EMBL/GenBank/DDBJ databases">
        <title>Draft Genome sequencing of Naganishia species isolated from polar environments using Oxford Nanopore Technology.</title>
        <authorList>
            <person name="Leo P."/>
            <person name="Venkateswaran K."/>
        </authorList>
    </citation>
    <scope>NUCLEOTIDE SEQUENCE</scope>
    <source>
        <strain evidence="1">MNA-CCFEE 5261</strain>
    </source>
</reference>
<protein>
    <submittedName>
        <fullName evidence="1">Uncharacterized protein</fullName>
    </submittedName>
</protein>
<keyword evidence="2" id="KW-1185">Reference proteome</keyword>
<gene>
    <name evidence="1" type="ORF">QFC19_008811</name>
</gene>
<name>A0ACC2UYL1_9TREE</name>
<dbReference type="EMBL" id="JASBWR010000138">
    <property type="protein sequence ID" value="KAJ9092153.1"/>
    <property type="molecule type" value="Genomic_DNA"/>
</dbReference>
<dbReference type="Proteomes" id="UP001241377">
    <property type="component" value="Unassembled WGS sequence"/>
</dbReference>
<sequence length="103" mass="11594">METRRGLLTKLALFSSVAVGIFVVGKKHIAHYKDQRHRNETDARIDSSENEFRAAPLKPGFPTAENLEYQRESKYVGAGNAYASRKPGDRFSFTLSSLFEGKK</sequence>
<organism evidence="1 2">
    <name type="scientific">Naganishia cerealis</name>
    <dbReference type="NCBI Taxonomy" id="610337"/>
    <lineage>
        <taxon>Eukaryota</taxon>
        <taxon>Fungi</taxon>
        <taxon>Dikarya</taxon>
        <taxon>Basidiomycota</taxon>
        <taxon>Agaricomycotina</taxon>
        <taxon>Tremellomycetes</taxon>
        <taxon>Filobasidiales</taxon>
        <taxon>Filobasidiaceae</taxon>
        <taxon>Naganishia</taxon>
    </lineage>
</organism>